<gene>
    <name evidence="1" type="ORF">AKJ09_08020</name>
</gene>
<dbReference type="STRING" id="1391654.AKJ09_08020"/>
<dbReference type="EMBL" id="CP012333">
    <property type="protein sequence ID" value="AKV01357.1"/>
    <property type="molecule type" value="Genomic_DNA"/>
</dbReference>
<organism evidence="1 2">
    <name type="scientific">Labilithrix luteola</name>
    <dbReference type="NCBI Taxonomy" id="1391654"/>
    <lineage>
        <taxon>Bacteria</taxon>
        <taxon>Pseudomonadati</taxon>
        <taxon>Myxococcota</taxon>
        <taxon>Polyangia</taxon>
        <taxon>Polyangiales</taxon>
        <taxon>Labilitrichaceae</taxon>
        <taxon>Labilithrix</taxon>
    </lineage>
</organism>
<keyword evidence="2" id="KW-1185">Reference proteome</keyword>
<evidence type="ECO:0000313" key="2">
    <source>
        <dbReference type="Proteomes" id="UP000064967"/>
    </source>
</evidence>
<dbReference type="Proteomes" id="UP000064967">
    <property type="component" value="Chromosome"/>
</dbReference>
<reference evidence="1 2" key="1">
    <citation type="submission" date="2015-08" db="EMBL/GenBank/DDBJ databases">
        <authorList>
            <person name="Babu N.S."/>
            <person name="Beckwith C.J."/>
            <person name="Beseler K.G."/>
            <person name="Brison A."/>
            <person name="Carone J.V."/>
            <person name="Caskin T.P."/>
            <person name="Diamond M."/>
            <person name="Durham M.E."/>
            <person name="Foxe J.M."/>
            <person name="Go M."/>
            <person name="Henderson B.A."/>
            <person name="Jones I.B."/>
            <person name="McGettigan J.A."/>
            <person name="Micheletti S.J."/>
            <person name="Nasrallah M.E."/>
            <person name="Ortiz D."/>
            <person name="Piller C.R."/>
            <person name="Privatt S.R."/>
            <person name="Schneider S.L."/>
            <person name="Sharp S."/>
            <person name="Smith T.C."/>
            <person name="Stanton J.D."/>
            <person name="Ullery H.E."/>
            <person name="Wilson R.J."/>
            <person name="Serrano M.G."/>
            <person name="Buck G."/>
            <person name="Lee V."/>
            <person name="Wang Y."/>
            <person name="Carvalho R."/>
            <person name="Voegtly L."/>
            <person name="Shi R."/>
            <person name="Duckworth R."/>
            <person name="Johnson A."/>
            <person name="Loviza R."/>
            <person name="Walstead R."/>
            <person name="Shah Z."/>
            <person name="Kiflezghi M."/>
            <person name="Wade K."/>
            <person name="Ball S.L."/>
            <person name="Bradley K.W."/>
            <person name="Asai D.J."/>
            <person name="Bowman C.A."/>
            <person name="Russell D.A."/>
            <person name="Pope W.H."/>
            <person name="Jacobs-Sera D."/>
            <person name="Hendrix R.W."/>
            <person name="Hatfull G.F."/>
        </authorList>
    </citation>
    <scope>NUCLEOTIDE SEQUENCE [LARGE SCALE GENOMIC DNA]</scope>
    <source>
        <strain evidence="1 2">DSM 27648</strain>
    </source>
</reference>
<name>A0A0K1Q6T3_9BACT</name>
<evidence type="ECO:0000313" key="1">
    <source>
        <dbReference type="EMBL" id="AKV01357.1"/>
    </source>
</evidence>
<proteinExistence type="predicted"/>
<protein>
    <submittedName>
        <fullName evidence="1">Uncharacterized protein</fullName>
    </submittedName>
</protein>
<dbReference type="KEGG" id="llu:AKJ09_08020"/>
<accession>A0A0K1Q6T3</accession>
<dbReference type="AlphaFoldDB" id="A0A0K1Q6T3"/>
<sequence>MSTTNPWPRASSAVASRIERGRLAVAAWLHNVLEGRVVCRCFQGGSSASVLASGSGSLEPIFFRRRVRTQRRPSSIPNFIRR</sequence>